<dbReference type="GO" id="GO:0005886">
    <property type="term" value="C:plasma membrane"/>
    <property type="evidence" value="ECO:0007669"/>
    <property type="project" value="UniProtKB-SubCell"/>
</dbReference>
<dbReference type="FunFam" id="1.20.1260.10:FF:000013">
    <property type="entry name" value="2-nonaprenyl-3-methyl-6-methoxy-1,4-benzoquinol hydroxylase"/>
    <property type="match status" value="1"/>
</dbReference>
<feature type="binding site" evidence="9">
    <location>
        <position position="104"/>
    </location>
    <ligand>
        <name>Fe cation</name>
        <dbReference type="ChEBI" id="CHEBI:24875"/>
        <label>1</label>
    </ligand>
</feature>
<evidence type="ECO:0000256" key="5">
    <source>
        <dbReference type="ARBA" id="ARBA00023002"/>
    </source>
</evidence>
<sequence length="222" mass="24236">MLSVELAMSNERQFSPVDRLLMQADAAMRTLLPFSGAPARPSPAILQNESALSDDEARHVAGLMRINHTGEVCAQALYQGQALTAKLPQVRKAMEHAADEEIDHLAWCEQRIRELGSHPSVLNPLFYGLSFGVGAVAGLIGDRVSLGFVAATEDQVVKHLDEHLEQIPAEDAKTRAILEQMREDEEQHATSALDAGGLRFPAPVKLGMSLLSKVMTKSTYRI</sequence>
<dbReference type="EC" id="1.14.99.60" evidence="9"/>
<accession>A0AA37FNI7</accession>
<feature type="binding site" evidence="9">
    <location>
        <position position="188"/>
    </location>
    <ligand>
        <name>Fe cation</name>
        <dbReference type="ChEBI" id="CHEBI:24875"/>
        <label>2</label>
    </ligand>
</feature>
<dbReference type="Gene3D" id="1.20.1260.10">
    <property type="match status" value="1"/>
</dbReference>
<dbReference type="InterPro" id="IPR012347">
    <property type="entry name" value="Ferritin-like"/>
</dbReference>
<feature type="binding site" evidence="9">
    <location>
        <position position="101"/>
    </location>
    <ligand>
        <name>Fe cation</name>
        <dbReference type="ChEBI" id="CHEBI:24875"/>
        <label>1</label>
    </ligand>
</feature>
<dbReference type="AlphaFoldDB" id="A0AA37FNI7"/>
<keyword evidence="6 9" id="KW-0408">Iron</keyword>
<feature type="binding site" evidence="9">
    <location>
        <position position="185"/>
    </location>
    <ligand>
        <name>Fe cation</name>
        <dbReference type="ChEBI" id="CHEBI:24875"/>
        <label>1</label>
    </ligand>
</feature>
<dbReference type="Proteomes" id="UP000887228">
    <property type="component" value="Unassembled WGS sequence"/>
</dbReference>
<comment type="cofactor">
    <cofactor evidence="9">
        <name>Fe cation</name>
        <dbReference type="ChEBI" id="CHEBI:24875"/>
    </cofactor>
    <text evidence="9">Binds 2 iron ions per subunit.</text>
</comment>
<dbReference type="GO" id="GO:0046872">
    <property type="term" value="F:metal ion binding"/>
    <property type="evidence" value="ECO:0007669"/>
    <property type="project" value="UniProtKB-KW"/>
</dbReference>
<evidence type="ECO:0000256" key="4">
    <source>
        <dbReference type="ARBA" id="ARBA00022723"/>
    </source>
</evidence>
<dbReference type="HAMAP" id="MF_01658">
    <property type="entry name" value="COQ7"/>
    <property type="match status" value="1"/>
</dbReference>
<reference evidence="10 13" key="1">
    <citation type="submission" date="2021-07" db="EMBL/GenBank/DDBJ databases">
        <title>Whole genome sequencing of carbapenem-resistant Pseudomonas spp. isolated in Japan.</title>
        <authorList>
            <person name="Suzuki M."/>
            <person name="Maehana S."/>
            <person name="Kitasato H."/>
        </authorList>
    </citation>
    <scope>NUCLEOTIDE SEQUENCE</scope>
    <source>
        <strain evidence="10">KAM435</strain>
        <strain evidence="11 13">KAM436</strain>
    </source>
</reference>
<evidence type="ECO:0000256" key="7">
    <source>
        <dbReference type="ARBA" id="ARBA00023033"/>
    </source>
</evidence>
<dbReference type="GO" id="GO:0006744">
    <property type="term" value="P:ubiquinone biosynthetic process"/>
    <property type="evidence" value="ECO:0007669"/>
    <property type="project" value="UniProtKB-UniRule"/>
</dbReference>
<evidence type="ECO:0000256" key="3">
    <source>
        <dbReference type="ARBA" id="ARBA00022688"/>
    </source>
</evidence>
<keyword evidence="2 9" id="KW-1003">Cell membrane</keyword>
<dbReference type="InterPro" id="IPR009078">
    <property type="entry name" value="Ferritin-like_SF"/>
</dbReference>
<comment type="pathway">
    <text evidence="1 9">Cofactor biosynthesis; ubiquinone biosynthesis.</text>
</comment>
<dbReference type="EMBL" id="BPMS01000025">
    <property type="protein sequence ID" value="GIZ90405.1"/>
    <property type="molecule type" value="Genomic_DNA"/>
</dbReference>
<dbReference type="PANTHER" id="PTHR11237">
    <property type="entry name" value="COENZYME Q10 BIOSYNTHESIS PROTEIN 7"/>
    <property type="match status" value="1"/>
</dbReference>
<evidence type="ECO:0000313" key="10">
    <source>
        <dbReference type="EMBL" id="GIZ90405.1"/>
    </source>
</evidence>
<feature type="binding site" evidence="9">
    <location>
        <position position="71"/>
    </location>
    <ligand>
        <name>Fe cation</name>
        <dbReference type="ChEBI" id="CHEBI:24875"/>
        <label>1</label>
    </ligand>
</feature>
<dbReference type="CDD" id="cd01042">
    <property type="entry name" value="DMQH"/>
    <property type="match status" value="1"/>
</dbReference>
<evidence type="ECO:0000313" key="11">
    <source>
        <dbReference type="EMBL" id="GIZ94804.1"/>
    </source>
</evidence>
<keyword evidence="4 9" id="KW-0479">Metal-binding</keyword>
<dbReference type="PANTHER" id="PTHR11237:SF4">
    <property type="entry name" value="5-DEMETHOXYUBIQUINONE HYDROXYLASE, MITOCHONDRIAL"/>
    <property type="match status" value="1"/>
</dbReference>
<keyword evidence="5 9" id="KW-0560">Oxidoreductase</keyword>
<name>A0AA37FNI7_AQUAC</name>
<keyword evidence="8 9" id="KW-0472">Membrane</keyword>
<proteinExistence type="inferred from homology"/>
<feature type="binding site" evidence="9">
    <location>
        <position position="101"/>
    </location>
    <ligand>
        <name>Fe cation</name>
        <dbReference type="ChEBI" id="CHEBI:24875"/>
        <label>2</label>
    </ligand>
</feature>
<comment type="catalytic activity">
    <reaction evidence="9">
        <text>a 5-methoxy-2-methyl-3-(all-trans-polyprenyl)benzene-1,4-diol + AH2 + O2 = a 3-demethylubiquinol + A + H2O</text>
        <dbReference type="Rhea" id="RHEA:50908"/>
        <dbReference type="Rhea" id="RHEA-COMP:10859"/>
        <dbReference type="Rhea" id="RHEA-COMP:10914"/>
        <dbReference type="ChEBI" id="CHEBI:13193"/>
        <dbReference type="ChEBI" id="CHEBI:15377"/>
        <dbReference type="ChEBI" id="CHEBI:15379"/>
        <dbReference type="ChEBI" id="CHEBI:17499"/>
        <dbReference type="ChEBI" id="CHEBI:84167"/>
        <dbReference type="ChEBI" id="CHEBI:84422"/>
        <dbReference type="EC" id="1.14.99.60"/>
    </reaction>
</comment>
<feature type="binding site" evidence="9">
    <location>
        <position position="185"/>
    </location>
    <ligand>
        <name>Fe cation</name>
        <dbReference type="ChEBI" id="CHEBI:24875"/>
        <label>2</label>
    </ligand>
</feature>
<feature type="binding site" evidence="9">
    <location>
        <position position="153"/>
    </location>
    <ligand>
        <name>Fe cation</name>
        <dbReference type="ChEBI" id="CHEBI:24875"/>
        <label>2</label>
    </ligand>
</feature>
<keyword evidence="3 9" id="KW-0831">Ubiquinone biosynthesis</keyword>
<comment type="similarity">
    <text evidence="9">Belongs to the COQ7 family.</text>
</comment>
<comment type="function">
    <text evidence="9">Catalyzes the hydroxylation of 2-nonaprenyl-3-methyl-6-methoxy-1,4-benzoquinol during ubiquinone biosynthesis.</text>
</comment>
<gene>
    <name evidence="9 10" type="primary">coq7</name>
    <name evidence="10" type="ORF">KAM435_37320</name>
    <name evidence="11" type="ORF">KAM436_37720</name>
</gene>
<evidence type="ECO:0000256" key="2">
    <source>
        <dbReference type="ARBA" id="ARBA00022475"/>
    </source>
</evidence>
<evidence type="ECO:0000256" key="8">
    <source>
        <dbReference type="ARBA" id="ARBA00023136"/>
    </source>
</evidence>
<dbReference type="NCBIfam" id="NF033656">
    <property type="entry name" value="DMQ_monoox_COQ7"/>
    <property type="match status" value="1"/>
</dbReference>
<keyword evidence="7 9" id="KW-0503">Monooxygenase</keyword>
<dbReference type="SUPFAM" id="SSF47240">
    <property type="entry name" value="Ferritin-like"/>
    <property type="match status" value="1"/>
</dbReference>
<evidence type="ECO:0000313" key="12">
    <source>
        <dbReference type="Proteomes" id="UP000887212"/>
    </source>
</evidence>
<dbReference type="Proteomes" id="UP000887212">
    <property type="component" value="Unassembled WGS sequence"/>
</dbReference>
<protein>
    <recommendedName>
        <fullName evidence="9">3-demethoxyubiquinol 3-hydroxylase</fullName>
        <shortName evidence="9">DMQ hydroxylase</shortName>
        <ecNumber evidence="9">1.14.99.60</ecNumber>
    </recommendedName>
    <alternativeName>
        <fullName evidence="9">2-nonaprenyl-3-methyl-6-methoxy-1,4-benzoquinol hydroxylase</fullName>
    </alternativeName>
</protein>
<evidence type="ECO:0000256" key="9">
    <source>
        <dbReference type="HAMAP-Rule" id="MF_01658"/>
    </source>
</evidence>
<evidence type="ECO:0000256" key="6">
    <source>
        <dbReference type="ARBA" id="ARBA00023004"/>
    </source>
</evidence>
<comment type="caution">
    <text evidence="10">The sequence shown here is derived from an EMBL/GenBank/DDBJ whole genome shotgun (WGS) entry which is preliminary data.</text>
</comment>
<dbReference type="GO" id="GO:0008682">
    <property type="term" value="F:3-demethoxyubiquinol 3-hydroxylase activity"/>
    <property type="evidence" value="ECO:0007669"/>
    <property type="project" value="UniProtKB-EC"/>
</dbReference>
<evidence type="ECO:0000313" key="13">
    <source>
        <dbReference type="Proteomes" id="UP000887228"/>
    </source>
</evidence>
<dbReference type="EMBL" id="BPMT01000023">
    <property type="protein sequence ID" value="GIZ94804.1"/>
    <property type="molecule type" value="Genomic_DNA"/>
</dbReference>
<comment type="subcellular location">
    <subcellularLocation>
        <location evidence="9">Cell membrane</location>
        <topology evidence="9">Peripheral membrane protein</topology>
    </subcellularLocation>
</comment>
<dbReference type="InterPro" id="IPR011566">
    <property type="entry name" value="Ubq_synth_Coq7"/>
</dbReference>
<dbReference type="Pfam" id="PF03232">
    <property type="entry name" value="COQ7"/>
    <property type="match status" value="1"/>
</dbReference>
<dbReference type="InterPro" id="IPR047809">
    <property type="entry name" value="COQ7_proteobact"/>
</dbReference>
<evidence type="ECO:0000256" key="1">
    <source>
        <dbReference type="ARBA" id="ARBA00004749"/>
    </source>
</evidence>
<organism evidence="10 12">
    <name type="scientific">Aquipseudomonas alcaligenes</name>
    <name type="common">Pseudomonas alcaligenes</name>
    <dbReference type="NCBI Taxonomy" id="43263"/>
    <lineage>
        <taxon>Bacteria</taxon>
        <taxon>Pseudomonadati</taxon>
        <taxon>Pseudomonadota</taxon>
        <taxon>Gammaproteobacteria</taxon>
        <taxon>Pseudomonadales</taxon>
        <taxon>Pseudomonadaceae</taxon>
        <taxon>Aquipseudomonas</taxon>
    </lineage>
</organism>